<feature type="transmembrane region" description="Helical" evidence="9">
    <location>
        <begin position="96"/>
        <end position="119"/>
    </location>
</feature>
<evidence type="ECO:0000313" key="10">
    <source>
        <dbReference type="EMBL" id="VAW25126.1"/>
    </source>
</evidence>
<reference evidence="10" key="1">
    <citation type="submission" date="2018-06" db="EMBL/GenBank/DDBJ databases">
        <authorList>
            <person name="Zhirakovskaya E."/>
        </authorList>
    </citation>
    <scope>NUCLEOTIDE SEQUENCE</scope>
</reference>
<gene>
    <name evidence="10" type="ORF">MNBD_ALPHA11-1721</name>
</gene>
<evidence type="ECO:0000256" key="8">
    <source>
        <dbReference type="ARBA" id="ARBA00037998"/>
    </source>
</evidence>
<evidence type="ECO:0000256" key="1">
    <source>
        <dbReference type="ARBA" id="ARBA00004651"/>
    </source>
</evidence>
<evidence type="ECO:0000256" key="4">
    <source>
        <dbReference type="ARBA" id="ARBA00022692"/>
    </source>
</evidence>
<dbReference type="InterPro" id="IPR001851">
    <property type="entry name" value="ABC_transp_permease"/>
</dbReference>
<keyword evidence="7 9" id="KW-0472">Membrane</keyword>
<feature type="transmembrane region" description="Helical" evidence="9">
    <location>
        <begin position="34"/>
        <end position="53"/>
    </location>
</feature>
<dbReference type="EMBL" id="UOEQ01000581">
    <property type="protein sequence ID" value="VAW25126.1"/>
    <property type="molecule type" value="Genomic_DNA"/>
</dbReference>
<keyword evidence="5" id="KW-0029">Amino-acid transport</keyword>
<feature type="transmembrane region" description="Helical" evidence="9">
    <location>
        <begin position="189"/>
        <end position="208"/>
    </location>
</feature>
<feature type="transmembrane region" description="Helical" evidence="9">
    <location>
        <begin position="220"/>
        <end position="239"/>
    </location>
</feature>
<dbReference type="CDD" id="cd06582">
    <property type="entry name" value="TM_PBP1_LivH_like"/>
    <property type="match status" value="1"/>
</dbReference>
<dbReference type="GO" id="GO:0022857">
    <property type="term" value="F:transmembrane transporter activity"/>
    <property type="evidence" value="ECO:0007669"/>
    <property type="project" value="InterPro"/>
</dbReference>
<keyword evidence="2" id="KW-0813">Transport</keyword>
<keyword evidence="4 9" id="KW-0812">Transmembrane</keyword>
<protein>
    <submittedName>
        <fullName evidence="10">High-affinity branched-chain amino acid transport system permease protein LivH (TC 3.A.1.4.1)</fullName>
    </submittedName>
</protein>
<evidence type="ECO:0000256" key="3">
    <source>
        <dbReference type="ARBA" id="ARBA00022475"/>
    </source>
</evidence>
<feature type="non-terminal residue" evidence="10">
    <location>
        <position position="240"/>
    </location>
</feature>
<keyword evidence="6 9" id="KW-1133">Transmembrane helix</keyword>
<dbReference type="PANTHER" id="PTHR11795:SF442">
    <property type="entry name" value="ABC TRANSPORTER ATP-BINDING PROTEIN"/>
    <property type="match status" value="1"/>
</dbReference>
<evidence type="ECO:0000256" key="9">
    <source>
        <dbReference type="SAM" id="Phobius"/>
    </source>
</evidence>
<dbReference type="PANTHER" id="PTHR11795">
    <property type="entry name" value="BRANCHED-CHAIN AMINO ACID TRANSPORT SYSTEM PERMEASE PROTEIN LIVH"/>
    <property type="match status" value="1"/>
</dbReference>
<evidence type="ECO:0000256" key="2">
    <source>
        <dbReference type="ARBA" id="ARBA00022448"/>
    </source>
</evidence>
<feature type="transmembrane region" description="Helical" evidence="9">
    <location>
        <begin position="6"/>
        <end position="27"/>
    </location>
</feature>
<proteinExistence type="inferred from homology"/>
<evidence type="ECO:0000256" key="6">
    <source>
        <dbReference type="ARBA" id="ARBA00022989"/>
    </source>
</evidence>
<sequence length="240" mass="25525">MAVLSGILIDGLSYGMILFMVSVGLSVTMGLMRVINLAHGGFALLGGATAHWLTTNTDLGYYFSVILAVLATMIFAIAMEKIFYRKIYKFTELQQVLATIGITFLMIASVNFLLGSTILPIRSPEFFSSSVDLGFRTLPVHRIVVIIAGMAIALGLYILLDKTRFGIQLRAAVDNRNMAASLGINTAKVYALSFALGAGLAAFGGILGAELLPIVAYFPLRYMGLFLVVVAVGGLGSIAG</sequence>
<dbReference type="Pfam" id="PF02653">
    <property type="entry name" value="BPD_transp_2"/>
    <property type="match status" value="1"/>
</dbReference>
<evidence type="ECO:0000256" key="5">
    <source>
        <dbReference type="ARBA" id="ARBA00022970"/>
    </source>
</evidence>
<comment type="subcellular location">
    <subcellularLocation>
        <location evidence="1">Cell membrane</location>
        <topology evidence="1">Multi-pass membrane protein</topology>
    </subcellularLocation>
</comment>
<feature type="transmembrane region" description="Helical" evidence="9">
    <location>
        <begin position="139"/>
        <end position="160"/>
    </location>
</feature>
<comment type="similarity">
    <text evidence="8">Belongs to the binding-protein-dependent transport system permease family. LivHM subfamily.</text>
</comment>
<keyword evidence="3" id="KW-1003">Cell membrane</keyword>
<dbReference type="AlphaFoldDB" id="A0A3B0UZ87"/>
<name>A0A3B0UZ87_9ZZZZ</name>
<organism evidence="10">
    <name type="scientific">hydrothermal vent metagenome</name>
    <dbReference type="NCBI Taxonomy" id="652676"/>
    <lineage>
        <taxon>unclassified sequences</taxon>
        <taxon>metagenomes</taxon>
        <taxon>ecological metagenomes</taxon>
    </lineage>
</organism>
<dbReference type="InterPro" id="IPR052157">
    <property type="entry name" value="BCAA_transport_permease"/>
</dbReference>
<accession>A0A3B0UZ87</accession>
<feature type="transmembrane region" description="Helical" evidence="9">
    <location>
        <begin position="59"/>
        <end position="84"/>
    </location>
</feature>
<dbReference type="GO" id="GO:0005886">
    <property type="term" value="C:plasma membrane"/>
    <property type="evidence" value="ECO:0007669"/>
    <property type="project" value="UniProtKB-SubCell"/>
</dbReference>
<evidence type="ECO:0000256" key="7">
    <source>
        <dbReference type="ARBA" id="ARBA00023136"/>
    </source>
</evidence>
<dbReference type="GO" id="GO:0006865">
    <property type="term" value="P:amino acid transport"/>
    <property type="evidence" value="ECO:0007669"/>
    <property type="project" value="UniProtKB-KW"/>
</dbReference>